<dbReference type="InterPro" id="IPR002181">
    <property type="entry name" value="Fibrinogen_a/b/g_C_dom"/>
</dbReference>
<dbReference type="PROSITE" id="PS51406">
    <property type="entry name" value="FIBRINOGEN_C_2"/>
    <property type="match status" value="1"/>
</dbReference>
<dbReference type="Gene3D" id="3.90.215.10">
    <property type="entry name" value="Gamma Fibrinogen, chain A, domain 1"/>
    <property type="match status" value="1"/>
</dbReference>
<evidence type="ECO:0000313" key="4">
    <source>
        <dbReference type="Proteomes" id="UP000007110"/>
    </source>
</evidence>
<dbReference type="OrthoDB" id="7735550at2759"/>
<dbReference type="Pfam" id="PF00147">
    <property type="entry name" value="Fibrinogen_C"/>
    <property type="match status" value="1"/>
</dbReference>
<reference evidence="3" key="2">
    <citation type="submission" date="2021-01" db="UniProtKB">
        <authorList>
            <consortium name="EnsemblMetazoa"/>
        </authorList>
    </citation>
    <scope>IDENTIFICATION</scope>
</reference>
<dbReference type="Proteomes" id="UP000007110">
    <property type="component" value="Unassembled WGS sequence"/>
</dbReference>
<dbReference type="OMA" id="NIEWDIT"/>
<evidence type="ECO:0000259" key="2">
    <source>
        <dbReference type="PROSITE" id="PS51406"/>
    </source>
</evidence>
<keyword evidence="1" id="KW-0732">Signal</keyword>
<dbReference type="RefSeq" id="XP_030846561.1">
    <property type="nucleotide sequence ID" value="XM_030990701.1"/>
</dbReference>
<dbReference type="InParanoid" id="A0A7M7P7G4"/>
<accession>A0A7M7P7G4</accession>
<dbReference type="GeneID" id="115926155"/>
<dbReference type="KEGG" id="spu:105444660"/>
<dbReference type="AlphaFoldDB" id="A0A7M7P7G4"/>
<feature type="signal peptide" evidence="1">
    <location>
        <begin position="1"/>
        <end position="22"/>
    </location>
</feature>
<dbReference type="InterPro" id="IPR014716">
    <property type="entry name" value="Fibrinogen_a/b/g_C_1"/>
</dbReference>
<feature type="chain" id="PRO_5033597292" description="Fibrinogen C-terminal domain-containing protein" evidence="1">
    <location>
        <begin position="23"/>
        <end position="277"/>
    </location>
</feature>
<feature type="domain" description="Fibrinogen C-terminal" evidence="2">
    <location>
        <begin position="51"/>
        <end position="277"/>
    </location>
</feature>
<dbReference type="PANTHER" id="PTHR19143:SF458">
    <property type="entry name" value="FIBRINOGEN C-TERMINAL DOMAIN-CONTAINING PROTEIN-RELATED"/>
    <property type="match status" value="1"/>
</dbReference>
<dbReference type="SUPFAM" id="SSF56496">
    <property type="entry name" value="Fibrinogen C-terminal domain-like"/>
    <property type="match status" value="1"/>
</dbReference>
<dbReference type="EnsemblMetazoa" id="XM_030990687">
    <property type="protein sequence ID" value="XP_030846547"/>
    <property type="gene ID" value="LOC115926155"/>
</dbReference>
<dbReference type="GeneID" id="105444660"/>
<dbReference type="KEGG" id="spu:115926155"/>
<sequence length="277" mass="31531">MDSFFGNVVGVLLTLLWARCEGIWLLGDELVGSPIDDPCCGTSGFGGVAGTTPLPLPKTCFDIREFGGGHDAVYTIFVSDINKCGRKDVFCEQQQDGGGWTVIQRRWGGRENFNRPWADYVRGFGNLQGEFFLGLDWIYRISMQRRHELRIELRDSQWTEIFTKYWTFALNDETGNYTMKISEMDPNSNGGDGLSQHNNIPFSTFDRDNDGMPTTNCARQNGGGWWYHSNDCFTSNLNMDYRFVGIGAKRRTAGVAWNRGVRRAFFPYVEMKIRPMI</sequence>
<reference evidence="4" key="1">
    <citation type="submission" date="2015-02" db="EMBL/GenBank/DDBJ databases">
        <title>Genome sequencing for Strongylocentrotus purpuratus.</title>
        <authorList>
            <person name="Murali S."/>
            <person name="Liu Y."/>
            <person name="Vee V."/>
            <person name="English A."/>
            <person name="Wang M."/>
            <person name="Skinner E."/>
            <person name="Han Y."/>
            <person name="Muzny D.M."/>
            <person name="Worley K.C."/>
            <person name="Gibbs R.A."/>
        </authorList>
    </citation>
    <scope>NUCLEOTIDE SEQUENCE</scope>
</reference>
<keyword evidence="4" id="KW-1185">Reference proteome</keyword>
<proteinExistence type="predicted"/>
<dbReference type="RefSeq" id="XP_030846547.1">
    <property type="nucleotide sequence ID" value="XM_030990687.1"/>
</dbReference>
<name>A0A7M7P7G4_STRPU</name>
<dbReference type="InterPro" id="IPR036056">
    <property type="entry name" value="Fibrinogen-like_C"/>
</dbReference>
<evidence type="ECO:0000313" key="3">
    <source>
        <dbReference type="EnsemblMetazoa" id="XP_030846561"/>
    </source>
</evidence>
<dbReference type="SMART" id="SM00186">
    <property type="entry name" value="FBG"/>
    <property type="match status" value="1"/>
</dbReference>
<protein>
    <recommendedName>
        <fullName evidence="2">Fibrinogen C-terminal domain-containing protein</fullName>
    </recommendedName>
</protein>
<dbReference type="InterPro" id="IPR050373">
    <property type="entry name" value="Fibrinogen_C-term_domain"/>
</dbReference>
<organism evidence="3 4">
    <name type="scientific">Strongylocentrotus purpuratus</name>
    <name type="common">Purple sea urchin</name>
    <dbReference type="NCBI Taxonomy" id="7668"/>
    <lineage>
        <taxon>Eukaryota</taxon>
        <taxon>Metazoa</taxon>
        <taxon>Echinodermata</taxon>
        <taxon>Eleutherozoa</taxon>
        <taxon>Echinozoa</taxon>
        <taxon>Echinoidea</taxon>
        <taxon>Euechinoidea</taxon>
        <taxon>Echinacea</taxon>
        <taxon>Camarodonta</taxon>
        <taxon>Echinidea</taxon>
        <taxon>Strongylocentrotidae</taxon>
        <taxon>Strongylocentrotus</taxon>
    </lineage>
</organism>
<dbReference type="PANTHER" id="PTHR19143">
    <property type="entry name" value="FIBRINOGEN/TENASCIN/ANGIOPOEITIN"/>
    <property type="match status" value="1"/>
</dbReference>
<dbReference type="GO" id="GO:0005615">
    <property type="term" value="C:extracellular space"/>
    <property type="evidence" value="ECO:0000318"/>
    <property type="project" value="GO_Central"/>
</dbReference>
<evidence type="ECO:0000256" key="1">
    <source>
        <dbReference type="SAM" id="SignalP"/>
    </source>
</evidence>
<dbReference type="EnsemblMetazoa" id="XM_030990701">
    <property type="protein sequence ID" value="XP_030846561"/>
    <property type="gene ID" value="LOC105444660"/>
</dbReference>
<dbReference type="CDD" id="cd00087">
    <property type="entry name" value="FReD"/>
    <property type="match status" value="1"/>
</dbReference>